<feature type="domain" description="Serine hydroxymethyltransferase-like" evidence="10">
    <location>
        <begin position="89"/>
        <end position="487"/>
    </location>
</feature>
<evidence type="ECO:0000256" key="6">
    <source>
        <dbReference type="ARBA" id="ARBA00022679"/>
    </source>
</evidence>
<comment type="similarity">
    <text evidence="4 9">Belongs to the SHMT family.</text>
</comment>
<dbReference type="Gene3D" id="3.40.640.10">
    <property type="entry name" value="Type I PLP-dependent aspartate aminotransferase-like (Major domain)"/>
    <property type="match status" value="1"/>
</dbReference>
<dbReference type="Gene3D" id="3.90.1150.10">
    <property type="entry name" value="Aspartate Aminotransferase, domain 1"/>
    <property type="match status" value="1"/>
</dbReference>
<dbReference type="PIRSF" id="PIRSF000412">
    <property type="entry name" value="SHMT"/>
    <property type="match status" value="1"/>
</dbReference>
<evidence type="ECO:0000256" key="8">
    <source>
        <dbReference type="PIRSR" id="PIRSR000412-50"/>
    </source>
</evidence>
<evidence type="ECO:0000256" key="3">
    <source>
        <dbReference type="ARBA" id="ARBA00004777"/>
    </source>
</evidence>
<dbReference type="GO" id="GO:0004372">
    <property type="term" value="F:glycine hydroxymethyltransferase activity"/>
    <property type="evidence" value="ECO:0007669"/>
    <property type="project" value="UniProtKB-EC"/>
</dbReference>
<dbReference type="PANTHER" id="PTHR11680:SF28">
    <property type="entry name" value="SERINE HYDROXYMETHYLTRANSFERASE, MITOCHONDRIAL"/>
    <property type="match status" value="1"/>
</dbReference>
<dbReference type="GO" id="GO:0030170">
    <property type="term" value="F:pyridoxal phosphate binding"/>
    <property type="evidence" value="ECO:0007669"/>
    <property type="project" value="InterPro"/>
</dbReference>
<dbReference type="AlphaFoldDB" id="A0AAD9N2A3"/>
<evidence type="ECO:0000256" key="7">
    <source>
        <dbReference type="ARBA" id="ARBA00022898"/>
    </source>
</evidence>
<feature type="modified residue" description="N6-(pyridoxal phosphate)lysine" evidence="8">
    <location>
        <position position="320"/>
    </location>
</feature>
<protein>
    <recommendedName>
        <fullName evidence="9">Serine hydroxymethyltransferase</fullName>
        <ecNumber evidence="9">2.1.2.1</ecNumber>
    </recommendedName>
</protein>
<keyword evidence="12" id="KW-1185">Reference proteome</keyword>
<sequence length="543" mass="59746">MGMKPNDNKVKAVVNIPETIDKDGVGLIRPIGVWPVCASGNQFARVSSECCSKMLSLTSRFFGQTLRVQSLARTVSVAYRAVHTGKIPLSEFDPEVKAIIKAEKERQVNGLELIAPENFVSIAVLEAVGSCLTNKYSEGYPGSRYYGGTKFVDDLESLCQKRALELFKLDPEKWGVNVQPYSGSPANFEVYTALLKPHDRIMGLDLPDGGHLTHGFMTDVKRISGSAIFFESMPYKLNPKTGLIDYDRLEENAKLLRPRLIIAGCSAYARLLDYARFRKICDATGAYLMADMAHISGLVAAGIIPSPFEYADVVTSTTHKTLRGARSGFIFYRKGVKGTDKKGNEVKYDLEQKINFAVFPCLQGGPHQNIIGGVAVALKEAMSPDFIDYQNQVVKNARTLAKLLLEKGYTIVSGGTDNHLILVDLRPKGIDGARVERVCELAEISLNKNTCPGDKSAVNPGGLRIGTPALTSREFKEADFLKVGDFIDEGVKLALEAKSQTTNMKSFKEYVITNQEMVSKINELKTRVEAFASKFPMPGYEDH</sequence>
<proteinExistence type="inferred from homology"/>
<evidence type="ECO:0000256" key="5">
    <source>
        <dbReference type="ARBA" id="ARBA00022563"/>
    </source>
</evidence>
<keyword evidence="5 9" id="KW-0554">One-carbon metabolism</keyword>
<dbReference type="GO" id="GO:0035999">
    <property type="term" value="P:tetrahydrofolate interconversion"/>
    <property type="evidence" value="ECO:0007669"/>
    <property type="project" value="InterPro"/>
</dbReference>
<gene>
    <name evidence="11" type="ORF">LSH36_277g03056</name>
</gene>
<reference evidence="11" key="1">
    <citation type="journal article" date="2023" name="Mol. Biol. Evol.">
        <title>Third-Generation Sequencing Reveals the Adaptive Role of the Epigenome in Three Deep-Sea Polychaetes.</title>
        <authorList>
            <person name="Perez M."/>
            <person name="Aroh O."/>
            <person name="Sun Y."/>
            <person name="Lan Y."/>
            <person name="Juniper S.K."/>
            <person name="Young C.R."/>
            <person name="Angers B."/>
            <person name="Qian P.Y."/>
        </authorList>
    </citation>
    <scope>NUCLEOTIDE SEQUENCE</scope>
    <source>
        <strain evidence="11">P08H-3</strain>
    </source>
</reference>
<evidence type="ECO:0000313" key="11">
    <source>
        <dbReference type="EMBL" id="KAK2154090.1"/>
    </source>
</evidence>
<evidence type="ECO:0000256" key="2">
    <source>
        <dbReference type="ARBA" id="ARBA00002224"/>
    </source>
</evidence>
<dbReference type="PROSITE" id="PS00096">
    <property type="entry name" value="SHMT"/>
    <property type="match status" value="1"/>
</dbReference>
<keyword evidence="7 8" id="KW-0663">Pyridoxal phosphate</keyword>
<evidence type="ECO:0000256" key="4">
    <source>
        <dbReference type="ARBA" id="ARBA00006376"/>
    </source>
</evidence>
<comment type="function">
    <text evidence="2 9">Interconversion of serine and glycine.</text>
</comment>
<evidence type="ECO:0000259" key="10">
    <source>
        <dbReference type="Pfam" id="PF00464"/>
    </source>
</evidence>
<name>A0AAD9N2A3_9ANNE</name>
<accession>A0AAD9N2A3</accession>
<dbReference type="EMBL" id="JAODUP010000277">
    <property type="protein sequence ID" value="KAK2154090.1"/>
    <property type="molecule type" value="Genomic_DNA"/>
</dbReference>
<dbReference type="Pfam" id="PF00464">
    <property type="entry name" value="SHMT"/>
    <property type="match status" value="1"/>
</dbReference>
<keyword evidence="6 9" id="KW-0808">Transferase</keyword>
<evidence type="ECO:0000256" key="9">
    <source>
        <dbReference type="RuleBase" id="RU000585"/>
    </source>
</evidence>
<dbReference type="SUPFAM" id="SSF53383">
    <property type="entry name" value="PLP-dependent transferases"/>
    <property type="match status" value="1"/>
</dbReference>
<comment type="cofactor">
    <cofactor evidence="1 8 9">
        <name>pyridoxal 5'-phosphate</name>
        <dbReference type="ChEBI" id="CHEBI:597326"/>
    </cofactor>
</comment>
<dbReference type="EC" id="2.1.2.1" evidence="9"/>
<dbReference type="InterPro" id="IPR049943">
    <property type="entry name" value="Ser_HO-MeTrfase-like"/>
</dbReference>
<dbReference type="PANTHER" id="PTHR11680">
    <property type="entry name" value="SERINE HYDROXYMETHYLTRANSFERASE"/>
    <property type="match status" value="1"/>
</dbReference>
<dbReference type="InterPro" id="IPR001085">
    <property type="entry name" value="Ser_HO-MeTrfase"/>
</dbReference>
<dbReference type="GO" id="GO:0005739">
    <property type="term" value="C:mitochondrion"/>
    <property type="evidence" value="ECO:0007669"/>
    <property type="project" value="TreeGrafter"/>
</dbReference>
<evidence type="ECO:0000313" key="12">
    <source>
        <dbReference type="Proteomes" id="UP001208570"/>
    </source>
</evidence>
<comment type="caution">
    <text evidence="11">The sequence shown here is derived from an EMBL/GenBank/DDBJ whole genome shotgun (WGS) entry which is preliminary data.</text>
</comment>
<dbReference type="CDD" id="cd00378">
    <property type="entry name" value="SHMT"/>
    <property type="match status" value="1"/>
</dbReference>
<comment type="catalytic activity">
    <reaction evidence="9">
        <text>(6R)-5,10-methylene-5,6,7,8-tetrahydrofolate + glycine + H2O = (6S)-5,6,7,8-tetrahydrofolate + L-serine</text>
        <dbReference type="Rhea" id="RHEA:15481"/>
        <dbReference type="ChEBI" id="CHEBI:15377"/>
        <dbReference type="ChEBI" id="CHEBI:15636"/>
        <dbReference type="ChEBI" id="CHEBI:33384"/>
        <dbReference type="ChEBI" id="CHEBI:57305"/>
        <dbReference type="ChEBI" id="CHEBI:57453"/>
        <dbReference type="EC" id="2.1.2.1"/>
    </reaction>
</comment>
<evidence type="ECO:0000256" key="1">
    <source>
        <dbReference type="ARBA" id="ARBA00001933"/>
    </source>
</evidence>
<dbReference type="InterPro" id="IPR015422">
    <property type="entry name" value="PyrdxlP-dep_Trfase_small"/>
</dbReference>
<dbReference type="HAMAP" id="MF_00051">
    <property type="entry name" value="SHMT"/>
    <property type="match status" value="1"/>
</dbReference>
<dbReference type="GO" id="GO:0019264">
    <property type="term" value="P:glycine biosynthetic process from serine"/>
    <property type="evidence" value="ECO:0007669"/>
    <property type="project" value="InterPro"/>
</dbReference>
<organism evidence="11 12">
    <name type="scientific">Paralvinella palmiformis</name>
    <dbReference type="NCBI Taxonomy" id="53620"/>
    <lineage>
        <taxon>Eukaryota</taxon>
        <taxon>Metazoa</taxon>
        <taxon>Spiralia</taxon>
        <taxon>Lophotrochozoa</taxon>
        <taxon>Annelida</taxon>
        <taxon>Polychaeta</taxon>
        <taxon>Sedentaria</taxon>
        <taxon>Canalipalpata</taxon>
        <taxon>Terebellida</taxon>
        <taxon>Terebelliformia</taxon>
        <taxon>Alvinellidae</taxon>
        <taxon>Paralvinella</taxon>
    </lineage>
</organism>
<dbReference type="InterPro" id="IPR015424">
    <property type="entry name" value="PyrdxlP-dep_Trfase"/>
</dbReference>
<dbReference type="InterPro" id="IPR019798">
    <property type="entry name" value="Ser_HO-MeTrfase_PLP_BS"/>
</dbReference>
<dbReference type="NCBIfam" id="NF000586">
    <property type="entry name" value="PRK00011.1"/>
    <property type="match status" value="1"/>
</dbReference>
<comment type="pathway">
    <text evidence="3 9">One-carbon metabolism; tetrahydrofolate interconversion.</text>
</comment>
<dbReference type="InterPro" id="IPR039429">
    <property type="entry name" value="SHMT-like_dom"/>
</dbReference>
<dbReference type="Proteomes" id="UP001208570">
    <property type="component" value="Unassembled WGS sequence"/>
</dbReference>
<dbReference type="InterPro" id="IPR015421">
    <property type="entry name" value="PyrdxlP-dep_Trfase_major"/>
</dbReference>
<dbReference type="FunFam" id="3.40.640.10:FF:000050">
    <property type="entry name" value="Serine hydroxymethyltransferase"/>
    <property type="match status" value="1"/>
</dbReference>